<sequence length="224" mass="24105">MEDDLKLDDAGIKNMILETAEAGDDRPITPPSGEDLDISGDGGVKKRIIRTAKPHALQVSESLPLVDVAYEGRLAATGEIFDTTRDDNTVFSFEVGRGKVIRAWDLGLRTMKVGEVALLTCSPDYAYGKAGSPPDIPPDATLIFEIELLAARPPKGTTADLATQEREKLQEIRRERELAAAKKEEEKKKREEARAAAAARLQAKLDAKKGGGKKGGAGKSGPKK</sequence>
<keyword evidence="9" id="KW-1185">Reference proteome</keyword>
<dbReference type="InterPro" id="IPR001179">
    <property type="entry name" value="PPIase_FKBP_dom"/>
</dbReference>
<dbReference type="Pfam" id="PF00254">
    <property type="entry name" value="FKBP_C"/>
    <property type="match status" value="1"/>
</dbReference>
<dbReference type="GO" id="GO:0005737">
    <property type="term" value="C:cytoplasm"/>
    <property type="evidence" value="ECO:0007669"/>
    <property type="project" value="TreeGrafter"/>
</dbReference>
<gene>
    <name evidence="8" type="ORF">CBR_g11111</name>
</gene>
<evidence type="ECO:0000313" key="9">
    <source>
        <dbReference type="Proteomes" id="UP000265515"/>
    </source>
</evidence>
<dbReference type="GO" id="GO:0003755">
    <property type="term" value="F:peptidyl-prolyl cis-trans isomerase activity"/>
    <property type="evidence" value="ECO:0007669"/>
    <property type="project" value="UniProtKB-KW"/>
</dbReference>
<evidence type="ECO:0000256" key="3">
    <source>
        <dbReference type="ARBA" id="ARBA00023110"/>
    </source>
</evidence>
<dbReference type="EMBL" id="BFEA01000160">
    <property type="protein sequence ID" value="GBG72178.1"/>
    <property type="molecule type" value="Genomic_DNA"/>
</dbReference>
<evidence type="ECO:0000256" key="2">
    <source>
        <dbReference type="ARBA" id="ARBA00013194"/>
    </source>
</evidence>
<proteinExistence type="predicted"/>
<feature type="compositionally biased region" description="Gly residues" evidence="6">
    <location>
        <begin position="213"/>
        <end position="224"/>
    </location>
</feature>
<dbReference type="InterPro" id="IPR046357">
    <property type="entry name" value="PPIase_dom_sf"/>
</dbReference>
<keyword evidence="3 5" id="KW-0697">Rotamase</keyword>
<name>A0A388KQA0_CHABU</name>
<dbReference type="SUPFAM" id="SSF54534">
    <property type="entry name" value="FKBP-like"/>
    <property type="match status" value="1"/>
</dbReference>
<dbReference type="PANTHER" id="PTHR10516:SF412">
    <property type="entry name" value="PEPTIDYL-PROLYL CIS-TRANS ISOMERASE FKBP20-1"/>
    <property type="match status" value="1"/>
</dbReference>
<accession>A0A388KQA0</accession>
<dbReference type="EC" id="5.2.1.8" evidence="2 5"/>
<evidence type="ECO:0000313" key="8">
    <source>
        <dbReference type="EMBL" id="GBG72178.1"/>
    </source>
</evidence>
<feature type="compositionally biased region" description="Basic and acidic residues" evidence="6">
    <location>
        <begin position="180"/>
        <end position="194"/>
    </location>
</feature>
<comment type="catalytic activity">
    <reaction evidence="1 5">
        <text>[protein]-peptidylproline (omega=180) = [protein]-peptidylproline (omega=0)</text>
        <dbReference type="Rhea" id="RHEA:16237"/>
        <dbReference type="Rhea" id="RHEA-COMP:10747"/>
        <dbReference type="Rhea" id="RHEA-COMP:10748"/>
        <dbReference type="ChEBI" id="CHEBI:83833"/>
        <dbReference type="ChEBI" id="CHEBI:83834"/>
        <dbReference type="EC" id="5.2.1.8"/>
    </reaction>
</comment>
<dbReference type="STRING" id="69332.A0A388KQA0"/>
<organism evidence="8 9">
    <name type="scientific">Chara braunii</name>
    <name type="common">Braun's stonewort</name>
    <dbReference type="NCBI Taxonomy" id="69332"/>
    <lineage>
        <taxon>Eukaryota</taxon>
        <taxon>Viridiplantae</taxon>
        <taxon>Streptophyta</taxon>
        <taxon>Charophyceae</taxon>
        <taxon>Charales</taxon>
        <taxon>Characeae</taxon>
        <taxon>Chara</taxon>
    </lineage>
</organism>
<evidence type="ECO:0000256" key="6">
    <source>
        <dbReference type="SAM" id="MobiDB-lite"/>
    </source>
</evidence>
<comment type="caution">
    <text evidence="8">The sequence shown here is derived from an EMBL/GenBank/DDBJ whole genome shotgun (WGS) entry which is preliminary data.</text>
</comment>
<dbReference type="Proteomes" id="UP000265515">
    <property type="component" value="Unassembled WGS sequence"/>
</dbReference>
<evidence type="ECO:0000259" key="7">
    <source>
        <dbReference type="PROSITE" id="PS50059"/>
    </source>
</evidence>
<protein>
    <recommendedName>
        <fullName evidence="2 5">peptidylprolyl isomerase</fullName>
        <ecNumber evidence="2 5">5.2.1.8</ecNumber>
    </recommendedName>
</protein>
<evidence type="ECO:0000256" key="4">
    <source>
        <dbReference type="ARBA" id="ARBA00023235"/>
    </source>
</evidence>
<dbReference type="Gramene" id="GBG72178">
    <property type="protein sequence ID" value="GBG72178"/>
    <property type="gene ID" value="CBR_g11111"/>
</dbReference>
<feature type="region of interest" description="Disordered" evidence="6">
    <location>
        <begin position="21"/>
        <end position="40"/>
    </location>
</feature>
<dbReference type="OMA" id="IVRHAKP"/>
<dbReference type="PROSITE" id="PS50059">
    <property type="entry name" value="FKBP_PPIASE"/>
    <property type="match status" value="1"/>
</dbReference>
<evidence type="ECO:0000256" key="1">
    <source>
        <dbReference type="ARBA" id="ARBA00000971"/>
    </source>
</evidence>
<feature type="region of interest" description="Disordered" evidence="6">
    <location>
        <begin position="180"/>
        <end position="224"/>
    </location>
</feature>
<dbReference type="PANTHER" id="PTHR10516">
    <property type="entry name" value="PEPTIDYL-PROLYL CIS-TRANS ISOMERASE"/>
    <property type="match status" value="1"/>
</dbReference>
<reference evidence="8 9" key="1">
    <citation type="journal article" date="2018" name="Cell">
        <title>The Chara Genome: Secondary Complexity and Implications for Plant Terrestrialization.</title>
        <authorList>
            <person name="Nishiyama T."/>
            <person name="Sakayama H."/>
            <person name="Vries J.D."/>
            <person name="Buschmann H."/>
            <person name="Saint-Marcoux D."/>
            <person name="Ullrich K.K."/>
            <person name="Haas F.B."/>
            <person name="Vanderstraeten L."/>
            <person name="Becker D."/>
            <person name="Lang D."/>
            <person name="Vosolsobe S."/>
            <person name="Rombauts S."/>
            <person name="Wilhelmsson P.K.I."/>
            <person name="Janitza P."/>
            <person name="Kern R."/>
            <person name="Heyl A."/>
            <person name="Rumpler F."/>
            <person name="Villalobos L.I.A.C."/>
            <person name="Clay J.M."/>
            <person name="Skokan R."/>
            <person name="Toyoda A."/>
            <person name="Suzuki Y."/>
            <person name="Kagoshima H."/>
            <person name="Schijlen E."/>
            <person name="Tajeshwar N."/>
            <person name="Catarino B."/>
            <person name="Hetherington A.J."/>
            <person name="Saltykova A."/>
            <person name="Bonnot C."/>
            <person name="Breuninger H."/>
            <person name="Symeonidi A."/>
            <person name="Radhakrishnan G.V."/>
            <person name="Van Nieuwerburgh F."/>
            <person name="Deforce D."/>
            <person name="Chang C."/>
            <person name="Karol K.G."/>
            <person name="Hedrich R."/>
            <person name="Ulvskov P."/>
            <person name="Glockner G."/>
            <person name="Delwiche C.F."/>
            <person name="Petrasek J."/>
            <person name="Van de Peer Y."/>
            <person name="Friml J."/>
            <person name="Beilby M."/>
            <person name="Dolan L."/>
            <person name="Kohara Y."/>
            <person name="Sugano S."/>
            <person name="Fujiyama A."/>
            <person name="Delaux P.-M."/>
            <person name="Quint M."/>
            <person name="TheiBen G."/>
            <person name="Hagemann M."/>
            <person name="Harholt J."/>
            <person name="Dunand C."/>
            <person name="Zachgo S."/>
            <person name="Langdale J."/>
            <person name="Maumus F."/>
            <person name="Straeten D.V.D."/>
            <person name="Gould S.B."/>
            <person name="Rensing S.A."/>
        </authorList>
    </citation>
    <scope>NUCLEOTIDE SEQUENCE [LARGE SCALE GENOMIC DNA]</scope>
    <source>
        <strain evidence="8 9">S276</strain>
    </source>
</reference>
<dbReference type="OrthoDB" id="433738at2759"/>
<keyword evidence="4 5" id="KW-0413">Isomerase</keyword>
<dbReference type="Gene3D" id="3.10.50.40">
    <property type="match status" value="1"/>
</dbReference>
<dbReference type="InterPro" id="IPR050689">
    <property type="entry name" value="FKBP-type_PPIase"/>
</dbReference>
<evidence type="ECO:0000256" key="5">
    <source>
        <dbReference type="PROSITE-ProRule" id="PRU00277"/>
    </source>
</evidence>
<dbReference type="AlphaFoldDB" id="A0A388KQA0"/>
<feature type="domain" description="PPIase FKBP-type" evidence="7">
    <location>
        <begin position="63"/>
        <end position="152"/>
    </location>
</feature>